<dbReference type="Pfam" id="PF03732">
    <property type="entry name" value="Retrotrans_gag"/>
    <property type="match status" value="1"/>
</dbReference>
<protein>
    <submittedName>
        <fullName evidence="2">Integrase catalytic domain-containing protein</fullName>
    </submittedName>
</protein>
<accession>A0ABD1R9Q7</accession>
<evidence type="ECO:0000313" key="2">
    <source>
        <dbReference type="EMBL" id="KAL2485113.1"/>
    </source>
</evidence>
<organism evidence="2 3">
    <name type="scientific">Abeliophyllum distichum</name>
    <dbReference type="NCBI Taxonomy" id="126358"/>
    <lineage>
        <taxon>Eukaryota</taxon>
        <taxon>Viridiplantae</taxon>
        <taxon>Streptophyta</taxon>
        <taxon>Embryophyta</taxon>
        <taxon>Tracheophyta</taxon>
        <taxon>Spermatophyta</taxon>
        <taxon>Magnoliopsida</taxon>
        <taxon>eudicotyledons</taxon>
        <taxon>Gunneridae</taxon>
        <taxon>Pentapetalae</taxon>
        <taxon>asterids</taxon>
        <taxon>lamiids</taxon>
        <taxon>Lamiales</taxon>
        <taxon>Oleaceae</taxon>
        <taxon>Forsythieae</taxon>
        <taxon>Abeliophyllum</taxon>
    </lineage>
</organism>
<evidence type="ECO:0000259" key="1">
    <source>
        <dbReference type="Pfam" id="PF03732"/>
    </source>
</evidence>
<feature type="domain" description="Retrotransposon gag" evidence="1">
    <location>
        <begin position="14"/>
        <end position="95"/>
    </location>
</feature>
<dbReference type="InterPro" id="IPR005162">
    <property type="entry name" value="Retrotrans_gag_dom"/>
</dbReference>
<reference evidence="3" key="1">
    <citation type="submission" date="2024-07" db="EMBL/GenBank/DDBJ databases">
        <title>Two chromosome-level genome assemblies of Korean endemic species Abeliophyllum distichum and Forsythia ovata (Oleaceae).</title>
        <authorList>
            <person name="Jang H."/>
        </authorList>
    </citation>
    <scope>NUCLEOTIDE SEQUENCE [LARGE SCALE GENOMIC DNA]</scope>
</reference>
<dbReference type="AlphaFoldDB" id="A0ABD1R9Q7"/>
<gene>
    <name evidence="2" type="ORF">Adt_29869</name>
</gene>
<dbReference type="EMBL" id="JBFOLK010000009">
    <property type="protein sequence ID" value="KAL2485113.1"/>
    <property type="molecule type" value="Genomic_DNA"/>
</dbReference>
<keyword evidence="3" id="KW-1185">Reference proteome</keyword>
<proteinExistence type="predicted"/>
<dbReference type="Proteomes" id="UP001604336">
    <property type="component" value="Unassembled WGS sequence"/>
</dbReference>
<dbReference type="PANTHER" id="PTHR33223:SF10">
    <property type="entry name" value="AMINOTRANSFERASE-LIKE PLANT MOBILE DOMAIN-CONTAINING PROTEIN"/>
    <property type="match status" value="1"/>
</dbReference>
<sequence>MSLRGATPALKYRAFHLTLSGGVKRWYNKLVTGSISSWPELKKIFINYFSLGKPASAPVQHLHDIRQAESEPLQSYLSRFNEEMLLCAERRIGHESFLLEGRSQQEPHNI</sequence>
<name>A0ABD1R9Q7_9LAMI</name>
<dbReference type="PANTHER" id="PTHR33223">
    <property type="entry name" value="CCHC-TYPE DOMAIN-CONTAINING PROTEIN"/>
    <property type="match status" value="1"/>
</dbReference>
<evidence type="ECO:0000313" key="3">
    <source>
        <dbReference type="Proteomes" id="UP001604336"/>
    </source>
</evidence>
<comment type="caution">
    <text evidence="2">The sequence shown here is derived from an EMBL/GenBank/DDBJ whole genome shotgun (WGS) entry which is preliminary data.</text>
</comment>